<dbReference type="PROSITE" id="PS50011">
    <property type="entry name" value="PROTEIN_KINASE_DOM"/>
    <property type="match status" value="1"/>
</dbReference>
<evidence type="ECO:0000256" key="10">
    <source>
        <dbReference type="ARBA" id="ARBA00022777"/>
    </source>
</evidence>
<organism evidence="22 23">
    <name type="scientific">Prunus yedoensis var. nudiflora</name>
    <dbReference type="NCBI Taxonomy" id="2094558"/>
    <lineage>
        <taxon>Eukaryota</taxon>
        <taxon>Viridiplantae</taxon>
        <taxon>Streptophyta</taxon>
        <taxon>Embryophyta</taxon>
        <taxon>Tracheophyta</taxon>
        <taxon>Spermatophyta</taxon>
        <taxon>Magnoliopsida</taxon>
        <taxon>eudicotyledons</taxon>
        <taxon>Gunneridae</taxon>
        <taxon>Pentapetalae</taxon>
        <taxon>rosids</taxon>
        <taxon>fabids</taxon>
        <taxon>Rosales</taxon>
        <taxon>Rosaceae</taxon>
        <taxon>Amygdaloideae</taxon>
        <taxon>Amygdaleae</taxon>
        <taxon>Prunus</taxon>
    </lineage>
</organism>
<dbReference type="InterPro" id="IPR011009">
    <property type="entry name" value="Kinase-like_dom_sf"/>
</dbReference>
<keyword evidence="23" id="KW-1185">Reference proteome</keyword>
<dbReference type="GO" id="GO:0005524">
    <property type="term" value="F:ATP binding"/>
    <property type="evidence" value="ECO:0007669"/>
    <property type="project" value="UniProtKB-UniRule"/>
</dbReference>
<dbReference type="InterPro" id="IPR017441">
    <property type="entry name" value="Protein_kinase_ATP_BS"/>
</dbReference>
<dbReference type="SMART" id="SM00220">
    <property type="entry name" value="S_TKc"/>
    <property type="match status" value="1"/>
</dbReference>
<feature type="transmembrane region" description="Helical" evidence="19">
    <location>
        <begin position="233"/>
        <end position="257"/>
    </location>
</feature>
<dbReference type="GO" id="GO:0005886">
    <property type="term" value="C:plasma membrane"/>
    <property type="evidence" value="ECO:0007669"/>
    <property type="project" value="UniProtKB-SubCell"/>
</dbReference>
<keyword evidence="9 18" id="KW-0547">Nucleotide-binding</keyword>
<feature type="chain" id="PRO_5016430959" description="non-specific serine/threonine protein kinase" evidence="20">
    <location>
        <begin position="19"/>
        <end position="647"/>
    </location>
</feature>
<evidence type="ECO:0000256" key="19">
    <source>
        <dbReference type="SAM" id="Phobius"/>
    </source>
</evidence>
<comment type="caution">
    <text evidence="22">The sequence shown here is derived from an EMBL/GenBank/DDBJ whole genome shotgun (WGS) entry which is preliminary data.</text>
</comment>
<evidence type="ECO:0000256" key="20">
    <source>
        <dbReference type="SAM" id="SignalP"/>
    </source>
</evidence>
<keyword evidence="5" id="KW-0597">Phosphoprotein</keyword>
<evidence type="ECO:0000256" key="12">
    <source>
        <dbReference type="ARBA" id="ARBA00022989"/>
    </source>
</evidence>
<evidence type="ECO:0000256" key="15">
    <source>
        <dbReference type="ARBA" id="ARBA00023180"/>
    </source>
</evidence>
<reference evidence="22 23" key="1">
    <citation type="submission" date="2018-02" db="EMBL/GenBank/DDBJ databases">
        <title>Draft genome of wild Prunus yedoensis var. nudiflora.</title>
        <authorList>
            <person name="Baek S."/>
            <person name="Kim J.-H."/>
            <person name="Choi K."/>
            <person name="Kim G.-B."/>
            <person name="Cho A."/>
            <person name="Jang H."/>
            <person name="Shin C.-H."/>
            <person name="Yu H.-J."/>
            <person name="Mun J.-H."/>
        </authorList>
    </citation>
    <scope>NUCLEOTIDE SEQUENCE [LARGE SCALE GENOMIC DNA]</scope>
    <source>
        <strain evidence="23">cv. Jeju island</strain>
        <tissue evidence="22">Leaf</tissue>
    </source>
</reference>
<evidence type="ECO:0000313" key="23">
    <source>
        <dbReference type="Proteomes" id="UP000250321"/>
    </source>
</evidence>
<keyword evidence="11 18" id="KW-0067">ATP-binding</keyword>
<keyword evidence="7 19" id="KW-0812">Transmembrane</keyword>
<keyword evidence="6" id="KW-0808">Transferase</keyword>
<dbReference type="Pfam" id="PF07714">
    <property type="entry name" value="PK_Tyr_Ser-Thr"/>
    <property type="match status" value="1"/>
</dbReference>
<evidence type="ECO:0000256" key="6">
    <source>
        <dbReference type="ARBA" id="ARBA00022679"/>
    </source>
</evidence>
<feature type="signal peptide" evidence="20">
    <location>
        <begin position="1"/>
        <end position="18"/>
    </location>
</feature>
<dbReference type="SUPFAM" id="SSF56112">
    <property type="entry name" value="Protein kinase-like (PK-like)"/>
    <property type="match status" value="1"/>
</dbReference>
<evidence type="ECO:0000256" key="2">
    <source>
        <dbReference type="ARBA" id="ARBA00012513"/>
    </source>
</evidence>
<evidence type="ECO:0000256" key="14">
    <source>
        <dbReference type="ARBA" id="ARBA00023170"/>
    </source>
</evidence>
<protein>
    <recommendedName>
        <fullName evidence="2">non-specific serine/threonine protein kinase</fullName>
        <ecNumber evidence="2">2.7.11.1</ecNumber>
    </recommendedName>
</protein>
<evidence type="ECO:0000256" key="3">
    <source>
        <dbReference type="ARBA" id="ARBA00022475"/>
    </source>
</evidence>
<evidence type="ECO:0000256" key="16">
    <source>
        <dbReference type="ARBA" id="ARBA00047899"/>
    </source>
</evidence>
<dbReference type="InterPro" id="IPR001245">
    <property type="entry name" value="Ser-Thr/Tyr_kinase_cat_dom"/>
</dbReference>
<gene>
    <name evidence="22" type="ORF">Pyn_39375</name>
</gene>
<dbReference type="OrthoDB" id="4062651at2759"/>
<dbReference type="Gene3D" id="3.30.200.20">
    <property type="entry name" value="Phosphorylase Kinase, domain 1"/>
    <property type="match status" value="1"/>
</dbReference>
<dbReference type="PROSITE" id="PS00108">
    <property type="entry name" value="PROTEIN_KINASE_ST"/>
    <property type="match status" value="1"/>
</dbReference>
<comment type="subcellular location">
    <subcellularLocation>
        <location evidence="1">Cell membrane</location>
        <topology evidence="1">Single-pass type I membrane protein</topology>
    </subcellularLocation>
</comment>
<evidence type="ECO:0000256" key="8">
    <source>
        <dbReference type="ARBA" id="ARBA00022729"/>
    </source>
</evidence>
<dbReference type="Gene3D" id="1.10.510.10">
    <property type="entry name" value="Transferase(Phosphotransferase) domain 1"/>
    <property type="match status" value="1"/>
</dbReference>
<evidence type="ECO:0000256" key="17">
    <source>
        <dbReference type="ARBA" id="ARBA00048679"/>
    </source>
</evidence>
<evidence type="ECO:0000256" key="9">
    <source>
        <dbReference type="ARBA" id="ARBA00022741"/>
    </source>
</evidence>
<keyword evidence="12 19" id="KW-1133">Transmembrane helix</keyword>
<dbReference type="InterPro" id="IPR008271">
    <property type="entry name" value="Ser/Thr_kinase_AS"/>
</dbReference>
<dbReference type="STRING" id="2094558.A0A314Z4U0"/>
<dbReference type="InterPro" id="IPR000719">
    <property type="entry name" value="Prot_kinase_dom"/>
</dbReference>
<dbReference type="EMBL" id="PJQY01002072">
    <property type="protein sequence ID" value="PQP96665.1"/>
    <property type="molecule type" value="Genomic_DNA"/>
</dbReference>
<evidence type="ECO:0000256" key="4">
    <source>
        <dbReference type="ARBA" id="ARBA00022527"/>
    </source>
</evidence>
<dbReference type="PROSITE" id="PS00107">
    <property type="entry name" value="PROTEIN_KINASE_ATP"/>
    <property type="match status" value="1"/>
</dbReference>
<keyword evidence="4" id="KW-0723">Serine/threonine-protein kinase</keyword>
<evidence type="ECO:0000256" key="11">
    <source>
        <dbReference type="ARBA" id="ARBA00022840"/>
    </source>
</evidence>
<comment type="catalytic activity">
    <reaction evidence="17">
        <text>L-seryl-[protein] + ATP = O-phospho-L-seryl-[protein] + ADP + H(+)</text>
        <dbReference type="Rhea" id="RHEA:17989"/>
        <dbReference type="Rhea" id="RHEA-COMP:9863"/>
        <dbReference type="Rhea" id="RHEA-COMP:11604"/>
        <dbReference type="ChEBI" id="CHEBI:15378"/>
        <dbReference type="ChEBI" id="CHEBI:29999"/>
        <dbReference type="ChEBI" id="CHEBI:30616"/>
        <dbReference type="ChEBI" id="CHEBI:83421"/>
        <dbReference type="ChEBI" id="CHEBI:456216"/>
        <dbReference type="EC" id="2.7.11.1"/>
    </reaction>
</comment>
<evidence type="ECO:0000256" key="7">
    <source>
        <dbReference type="ARBA" id="ARBA00022692"/>
    </source>
</evidence>
<dbReference type="GO" id="GO:0004674">
    <property type="term" value="F:protein serine/threonine kinase activity"/>
    <property type="evidence" value="ECO:0007669"/>
    <property type="project" value="UniProtKB-KW"/>
</dbReference>
<keyword evidence="15" id="KW-0325">Glycoprotein</keyword>
<evidence type="ECO:0000256" key="18">
    <source>
        <dbReference type="PROSITE-ProRule" id="PRU10141"/>
    </source>
</evidence>
<keyword evidence="13 19" id="KW-0472">Membrane</keyword>
<proteinExistence type="predicted"/>
<keyword evidence="8 20" id="KW-0732">Signal</keyword>
<evidence type="ECO:0000256" key="5">
    <source>
        <dbReference type="ARBA" id="ARBA00022553"/>
    </source>
</evidence>
<evidence type="ECO:0000256" key="13">
    <source>
        <dbReference type="ARBA" id="ARBA00023136"/>
    </source>
</evidence>
<dbReference type="EC" id="2.7.11.1" evidence="2"/>
<feature type="domain" description="Protein kinase" evidence="21">
    <location>
        <begin position="307"/>
        <end position="582"/>
    </location>
</feature>
<dbReference type="Proteomes" id="UP000250321">
    <property type="component" value="Unassembled WGS sequence"/>
</dbReference>
<dbReference type="AlphaFoldDB" id="A0A314Z4U0"/>
<evidence type="ECO:0000256" key="1">
    <source>
        <dbReference type="ARBA" id="ARBA00004251"/>
    </source>
</evidence>
<comment type="catalytic activity">
    <reaction evidence="16">
        <text>L-threonyl-[protein] + ATP = O-phospho-L-threonyl-[protein] + ADP + H(+)</text>
        <dbReference type="Rhea" id="RHEA:46608"/>
        <dbReference type="Rhea" id="RHEA-COMP:11060"/>
        <dbReference type="Rhea" id="RHEA-COMP:11605"/>
        <dbReference type="ChEBI" id="CHEBI:15378"/>
        <dbReference type="ChEBI" id="CHEBI:30013"/>
        <dbReference type="ChEBI" id="CHEBI:30616"/>
        <dbReference type="ChEBI" id="CHEBI:61977"/>
        <dbReference type="ChEBI" id="CHEBI:456216"/>
        <dbReference type="EC" id="2.7.11.1"/>
    </reaction>
</comment>
<feature type="binding site" evidence="18">
    <location>
        <position position="335"/>
    </location>
    <ligand>
        <name>ATP</name>
        <dbReference type="ChEBI" id="CHEBI:30616"/>
    </ligand>
</feature>
<sequence>MAPVALFVFSLLTHLVVLHSTEEGELYNNRCPPPIPCNETVGSIQLPFINKTHPSECPGFLTVDCSDHNHPKIHLQEEVYRLEFGSTPLPNTIVMDDQELQRRLKKDSCNDQFFNDLRSPSPDFDELFAPRLTLFKCSNTPLHDKDFNYICTNAATTYYITLSNPIWHPPSCSIIQIPSDPPSLPSLLSLATKFYLQLQANNECQRCDFIKEECLLDDKGKFNCSVEEKGDKLGLKLGLGFGLGCPVLIAVCLFLLWRYKQKRAASNFLSRNISSQPHTNSDIEGGVAYFGVPVFTYTELVEATNHFDSEKELGDGGFGTVYYGKLKDGREVAVKRLYEHNYKRVEQFMNEIEILTRLRHQNLVSLYGCTSRRSRELLLVYEYIPNGTVADHLHGERADTGVLAWPIRMSIAIETANALSYLHASEIVHRDVKTTNILLDNNFCVKVADFGLSRLFPMDVTHVSTAPQGTPGYVDPEYHQCYQLTSKSDVYSFGVVLIELISSMPAVDICRHRHEINLANLAVSKIQKGLFNELVDQHLGFESDDEVRRMVIAVAELAFQCLQLDNDMRPTMCEVLEALKTIESGNDVPDNLKPAFDNAGMKTNILPPPSPDRDEIGLLKNKRLLSSPISVTQKWPSTRSTTPNASA</sequence>
<evidence type="ECO:0000313" key="22">
    <source>
        <dbReference type="EMBL" id="PQP96665.1"/>
    </source>
</evidence>
<keyword evidence="10 22" id="KW-0418">Kinase</keyword>
<dbReference type="FunFam" id="1.10.510.10:FF:000161">
    <property type="entry name" value="Wall-associated receptor kinase-like 20"/>
    <property type="match status" value="1"/>
</dbReference>
<keyword evidence="3" id="KW-1003">Cell membrane</keyword>
<evidence type="ECO:0000259" key="21">
    <source>
        <dbReference type="PROSITE" id="PS50011"/>
    </source>
</evidence>
<dbReference type="PANTHER" id="PTHR46008:SF2">
    <property type="entry name" value="LEAF RUST 10 DISEASE-RESISTANCE LOCUS RECEPTOR-LIKE PROTEIN KINASE-LIKE 1.4"/>
    <property type="match status" value="1"/>
</dbReference>
<dbReference type="PANTHER" id="PTHR46008">
    <property type="entry name" value="LEAF RUST 10 DISEASE-RESISTANCE LOCUS RECEPTOR-LIKE PROTEIN KINASE-LIKE 1.4"/>
    <property type="match status" value="1"/>
</dbReference>
<dbReference type="FunFam" id="3.30.200.20:FF:000214">
    <property type="entry name" value="WAK1-OsWAK receptor-like cytoplasmic kinase (OsWAK-RLCK)"/>
    <property type="match status" value="1"/>
</dbReference>
<accession>A0A314Z4U0</accession>
<keyword evidence="14 22" id="KW-0675">Receptor</keyword>
<name>A0A314Z4U0_PRUYE</name>